<dbReference type="VEuPathDB" id="FungiDB:AJ78_03303"/>
<dbReference type="Proteomes" id="UP000182235">
    <property type="component" value="Unassembled WGS sequence"/>
</dbReference>
<evidence type="ECO:0000313" key="1">
    <source>
        <dbReference type="EMBL" id="OJD16526.1"/>
    </source>
</evidence>
<dbReference type="EMBL" id="LGRN01000103">
    <property type="protein sequence ID" value="OJD16526.1"/>
    <property type="molecule type" value="Genomic_DNA"/>
</dbReference>
<organism evidence="1 2">
    <name type="scientific">Emergomyces pasteurianus Ep9510</name>
    <dbReference type="NCBI Taxonomy" id="1447872"/>
    <lineage>
        <taxon>Eukaryota</taxon>
        <taxon>Fungi</taxon>
        <taxon>Dikarya</taxon>
        <taxon>Ascomycota</taxon>
        <taxon>Pezizomycotina</taxon>
        <taxon>Eurotiomycetes</taxon>
        <taxon>Eurotiomycetidae</taxon>
        <taxon>Onygenales</taxon>
        <taxon>Ajellomycetaceae</taxon>
        <taxon>Emergomyces</taxon>
    </lineage>
</organism>
<comment type="caution">
    <text evidence="1">The sequence shown here is derived from an EMBL/GenBank/DDBJ whole genome shotgun (WGS) entry which is preliminary data.</text>
</comment>
<evidence type="ECO:0000313" key="2">
    <source>
        <dbReference type="Proteomes" id="UP000182235"/>
    </source>
</evidence>
<sequence>MDPTTMKEQLSWLMQRRVIPKDIFLTSEMQSLSQSLRVSWIRMPISTFYHYAKTDSQYIRMSPSSIKNVTENMRNKKNVKDWNNEY</sequence>
<dbReference type="AlphaFoldDB" id="A0A1J9PKD3"/>
<accession>A0A1J9PKD3</accession>
<proteinExistence type="predicted"/>
<name>A0A1J9PKD3_9EURO</name>
<keyword evidence="2" id="KW-1185">Reference proteome</keyword>
<gene>
    <name evidence="1" type="ORF">AJ78_03303</name>
</gene>
<reference evidence="1 2" key="1">
    <citation type="submission" date="2015-07" db="EMBL/GenBank/DDBJ databases">
        <title>Emmonsia species relationships and genome sequence.</title>
        <authorList>
            <consortium name="The Broad Institute Genomics Platform"/>
            <person name="Cuomo C.A."/>
            <person name="Munoz J.F."/>
            <person name="Imamovic A."/>
            <person name="Priest M.E."/>
            <person name="Young S."/>
            <person name="Clay O.K."/>
            <person name="McEwen J.G."/>
        </authorList>
    </citation>
    <scope>NUCLEOTIDE SEQUENCE [LARGE SCALE GENOMIC DNA]</scope>
    <source>
        <strain evidence="1 2">UAMH 9510</strain>
    </source>
</reference>
<protein>
    <submittedName>
        <fullName evidence="1">Uncharacterized protein</fullName>
    </submittedName>
</protein>